<evidence type="ECO:0000313" key="4">
    <source>
        <dbReference type="Proteomes" id="UP000007875"/>
    </source>
</evidence>
<dbReference type="STRING" id="51511.ENSCSAVP00000018332"/>
<name>H2ZL66_CIOSA</name>
<dbReference type="GO" id="GO:0032981">
    <property type="term" value="P:mitochondrial respiratory chain complex I assembly"/>
    <property type="evidence" value="ECO:0007669"/>
    <property type="project" value="TreeGrafter"/>
</dbReference>
<dbReference type="HOGENOM" id="CLU_046586_0_2_1"/>
<dbReference type="GO" id="GO:0008168">
    <property type="term" value="F:methyltransferase activity"/>
    <property type="evidence" value="ECO:0007669"/>
    <property type="project" value="UniProtKB-KW"/>
</dbReference>
<evidence type="ECO:0000256" key="1">
    <source>
        <dbReference type="ARBA" id="ARBA00022603"/>
    </source>
</evidence>
<reference evidence="3" key="2">
    <citation type="submission" date="2025-08" db="UniProtKB">
        <authorList>
            <consortium name="Ensembl"/>
        </authorList>
    </citation>
    <scope>IDENTIFICATION</scope>
</reference>
<keyword evidence="4" id="KW-1185">Reference proteome</keyword>
<evidence type="ECO:0000256" key="2">
    <source>
        <dbReference type="ARBA" id="ARBA00022679"/>
    </source>
</evidence>
<accession>H2ZL66</accession>
<dbReference type="SUPFAM" id="SSF53335">
    <property type="entry name" value="S-adenosyl-L-methionine-dependent methyltransferases"/>
    <property type="match status" value="1"/>
</dbReference>
<keyword evidence="1" id="KW-0489">Methyltransferase</keyword>
<dbReference type="GO" id="GO:0005739">
    <property type="term" value="C:mitochondrion"/>
    <property type="evidence" value="ECO:0007669"/>
    <property type="project" value="TreeGrafter"/>
</dbReference>
<dbReference type="Pfam" id="PF13489">
    <property type="entry name" value="Methyltransf_23"/>
    <property type="match status" value="1"/>
</dbReference>
<dbReference type="InterPro" id="IPR029063">
    <property type="entry name" value="SAM-dependent_MTases_sf"/>
</dbReference>
<dbReference type="AlphaFoldDB" id="H2ZL66"/>
<dbReference type="PANTHER" id="PTHR13090:SF1">
    <property type="entry name" value="ARGININE-HYDROXYLASE NDUFAF5, MITOCHONDRIAL"/>
    <property type="match status" value="1"/>
</dbReference>
<dbReference type="InterPro" id="IPR050602">
    <property type="entry name" value="Malonyl-ACP_OMT"/>
</dbReference>
<protein>
    <submittedName>
        <fullName evidence="3">Uncharacterized protein</fullName>
    </submittedName>
</protein>
<proteinExistence type="predicted"/>
<dbReference type="eggNOG" id="KOG2940">
    <property type="taxonomic scope" value="Eukaryota"/>
</dbReference>
<keyword evidence="2" id="KW-0808">Transferase</keyword>
<dbReference type="InParanoid" id="H2ZL66"/>
<evidence type="ECO:0000313" key="3">
    <source>
        <dbReference type="Ensembl" id="ENSCSAVP00000018332.1"/>
    </source>
</evidence>
<dbReference type="GeneTree" id="ENSGT00390000014687"/>
<dbReference type="CDD" id="cd02440">
    <property type="entry name" value="AdoMet_MTases"/>
    <property type="match status" value="1"/>
</dbReference>
<dbReference type="Ensembl" id="ENSCSAVT00000018532.1">
    <property type="protein sequence ID" value="ENSCSAVP00000018332.1"/>
    <property type="gene ID" value="ENSCSAVG00000010767.1"/>
</dbReference>
<reference evidence="3" key="3">
    <citation type="submission" date="2025-09" db="UniProtKB">
        <authorList>
            <consortium name="Ensembl"/>
        </authorList>
    </citation>
    <scope>IDENTIFICATION</scope>
</reference>
<dbReference type="GO" id="GO:0032259">
    <property type="term" value="P:methylation"/>
    <property type="evidence" value="ECO:0007669"/>
    <property type="project" value="UniProtKB-KW"/>
</dbReference>
<organism evidence="3 4">
    <name type="scientific">Ciona savignyi</name>
    <name type="common">Pacific transparent sea squirt</name>
    <dbReference type="NCBI Taxonomy" id="51511"/>
    <lineage>
        <taxon>Eukaryota</taxon>
        <taxon>Metazoa</taxon>
        <taxon>Chordata</taxon>
        <taxon>Tunicata</taxon>
        <taxon>Ascidiacea</taxon>
        <taxon>Phlebobranchia</taxon>
        <taxon>Cionidae</taxon>
        <taxon>Ciona</taxon>
    </lineage>
</organism>
<dbReference type="Gene3D" id="3.40.50.150">
    <property type="entry name" value="Vaccinia Virus protein VP39"/>
    <property type="match status" value="1"/>
</dbReference>
<dbReference type="OMA" id="YEVVYGH"/>
<dbReference type="FunCoup" id="H2ZL66">
    <property type="interactions" value="15"/>
</dbReference>
<reference evidence="4" key="1">
    <citation type="submission" date="2003-08" db="EMBL/GenBank/DDBJ databases">
        <authorList>
            <person name="Birren B."/>
            <person name="Nusbaum C."/>
            <person name="Abebe A."/>
            <person name="Abouelleil A."/>
            <person name="Adekoya E."/>
            <person name="Ait-zahra M."/>
            <person name="Allen N."/>
            <person name="Allen T."/>
            <person name="An P."/>
            <person name="Anderson M."/>
            <person name="Anderson S."/>
            <person name="Arachchi H."/>
            <person name="Armbruster J."/>
            <person name="Bachantsang P."/>
            <person name="Baldwin J."/>
            <person name="Barry A."/>
            <person name="Bayul T."/>
            <person name="Blitshsteyn B."/>
            <person name="Bloom T."/>
            <person name="Blye J."/>
            <person name="Boguslavskiy L."/>
            <person name="Borowsky M."/>
            <person name="Boukhgalter B."/>
            <person name="Brunache A."/>
            <person name="Butler J."/>
            <person name="Calixte N."/>
            <person name="Calvo S."/>
            <person name="Camarata J."/>
            <person name="Campo K."/>
            <person name="Chang J."/>
            <person name="Cheshatsang Y."/>
            <person name="Citroen M."/>
            <person name="Collymore A."/>
            <person name="Considine T."/>
            <person name="Cook A."/>
            <person name="Cooke P."/>
            <person name="Corum B."/>
            <person name="Cuomo C."/>
            <person name="David R."/>
            <person name="Dawoe T."/>
            <person name="Degray S."/>
            <person name="Dodge S."/>
            <person name="Dooley K."/>
            <person name="Dorje P."/>
            <person name="Dorjee K."/>
            <person name="Dorris L."/>
            <person name="Duffey N."/>
            <person name="Dupes A."/>
            <person name="Elkins T."/>
            <person name="Engels R."/>
            <person name="Erickson J."/>
            <person name="Farina A."/>
            <person name="Faro S."/>
            <person name="Ferreira P."/>
            <person name="Fischer H."/>
            <person name="Fitzgerald M."/>
            <person name="Foley K."/>
            <person name="Gage D."/>
            <person name="Galagan J."/>
            <person name="Gearin G."/>
            <person name="Gnerre S."/>
            <person name="Gnirke A."/>
            <person name="Goyette A."/>
            <person name="Graham J."/>
            <person name="Grandbois E."/>
            <person name="Gyaltsen K."/>
            <person name="Hafez N."/>
            <person name="Hagopian D."/>
            <person name="Hagos B."/>
            <person name="Hall J."/>
            <person name="Hatcher B."/>
            <person name="Heller A."/>
            <person name="Higgins H."/>
            <person name="Honan T."/>
            <person name="Horn A."/>
            <person name="Houde N."/>
            <person name="Hughes L."/>
            <person name="Hulme W."/>
            <person name="Husby E."/>
            <person name="Iliev I."/>
            <person name="Jaffe D."/>
            <person name="Jones C."/>
            <person name="Kamal M."/>
            <person name="Kamat A."/>
            <person name="Kamvysselis M."/>
            <person name="Karlsson E."/>
            <person name="Kells C."/>
            <person name="Kieu A."/>
            <person name="Kisner P."/>
            <person name="Kodira C."/>
            <person name="Kulbokas E."/>
            <person name="Labutti K."/>
            <person name="Lama D."/>
            <person name="Landers T."/>
            <person name="Leger J."/>
            <person name="Levine S."/>
            <person name="Lewis D."/>
            <person name="Lewis T."/>
            <person name="Lindblad-toh K."/>
            <person name="Liu X."/>
            <person name="Lokyitsang T."/>
            <person name="Lokyitsang Y."/>
            <person name="Lucien O."/>
            <person name="Lui A."/>
            <person name="Ma L.J."/>
            <person name="Mabbitt R."/>
            <person name="Macdonald J."/>
            <person name="Maclean C."/>
            <person name="Major J."/>
            <person name="Manning J."/>
            <person name="Marabella R."/>
            <person name="Maru K."/>
            <person name="Matthews C."/>
            <person name="Mauceli E."/>
            <person name="Mccarthy M."/>
            <person name="Mcdonough S."/>
            <person name="Mcghee T."/>
            <person name="Meldrim J."/>
            <person name="Meneus L."/>
            <person name="Mesirov J."/>
            <person name="Mihalev A."/>
            <person name="Mihova T."/>
            <person name="Mikkelsen T."/>
            <person name="Mlenga V."/>
            <person name="Moru K."/>
            <person name="Mozes J."/>
            <person name="Mulrain L."/>
            <person name="Munson G."/>
            <person name="Naylor J."/>
            <person name="Newes C."/>
            <person name="Nguyen C."/>
            <person name="Nguyen N."/>
            <person name="Nguyen T."/>
            <person name="Nicol R."/>
            <person name="Nielsen C."/>
            <person name="Nizzari M."/>
            <person name="Norbu C."/>
            <person name="Norbu N."/>
            <person name="O'donnell P."/>
            <person name="Okoawo O."/>
            <person name="O'leary S."/>
            <person name="Omotosho B."/>
            <person name="O'neill K."/>
            <person name="Osman S."/>
            <person name="Parker S."/>
            <person name="Perrin D."/>
            <person name="Phunkhang P."/>
            <person name="Piqani B."/>
            <person name="Purcell S."/>
            <person name="Rachupka T."/>
            <person name="Ramasamy U."/>
            <person name="Rameau R."/>
            <person name="Ray V."/>
            <person name="Raymond C."/>
            <person name="Retta R."/>
            <person name="Richardson S."/>
            <person name="Rise C."/>
            <person name="Rodriguez J."/>
            <person name="Rogers J."/>
            <person name="Rogov P."/>
            <person name="Rutman M."/>
            <person name="Schupbach R."/>
            <person name="Seaman C."/>
            <person name="Settipalli S."/>
            <person name="Sharpe T."/>
            <person name="Sheridan J."/>
            <person name="Sherpa N."/>
            <person name="Shi J."/>
            <person name="Smirnov S."/>
            <person name="Smith C."/>
            <person name="Sougnez C."/>
            <person name="Spencer B."/>
            <person name="Stalker J."/>
            <person name="Stange-thomann N."/>
            <person name="Stavropoulos S."/>
            <person name="Stetson K."/>
            <person name="Stone C."/>
            <person name="Stone S."/>
            <person name="Stubbs M."/>
            <person name="Talamas J."/>
            <person name="Tchuinga P."/>
            <person name="Tenzing P."/>
            <person name="Tesfaye S."/>
            <person name="Theodore J."/>
            <person name="Thoulutsang Y."/>
            <person name="Topham K."/>
            <person name="Towey S."/>
            <person name="Tsamla T."/>
            <person name="Tsomo N."/>
            <person name="Vallee D."/>
            <person name="Vassiliev H."/>
            <person name="Venkataraman V."/>
            <person name="Vinson J."/>
            <person name="Vo A."/>
            <person name="Wade C."/>
            <person name="Wang S."/>
            <person name="Wangchuk T."/>
            <person name="Wangdi T."/>
            <person name="Whittaker C."/>
            <person name="Wilkinson J."/>
            <person name="Wu Y."/>
            <person name="Wyman D."/>
            <person name="Yadav S."/>
            <person name="Yang S."/>
            <person name="Yang X."/>
            <person name="Yeager S."/>
            <person name="Yee E."/>
            <person name="Young G."/>
            <person name="Zainoun J."/>
            <person name="Zembeck L."/>
            <person name="Zimmer A."/>
            <person name="Zody M."/>
            <person name="Lander E."/>
        </authorList>
    </citation>
    <scope>NUCLEOTIDE SEQUENCE [LARGE SCALE GENOMIC DNA]</scope>
</reference>
<dbReference type="Proteomes" id="UP000007875">
    <property type="component" value="Unassembled WGS sequence"/>
</dbReference>
<dbReference type="PANTHER" id="PTHR13090">
    <property type="entry name" value="ARGININE-HYDROXYLASE NDUFAF5, MITOCHONDRIAL"/>
    <property type="match status" value="1"/>
</dbReference>
<sequence>SVKLLNCVSVQIPRLQTRYVSGDVARKVFNNECKRLHKEKVATLDDVTLYEYLKIEAAALVTDRVSDVKKSSPLALDLGCGRGYISQELSEFDGIDLLFQGDTSQSYLNNPCQPKLTTHSVNFNEESLPFRTDTFDMVLSSMSLHWVNDLPKCFKEVLRILKPDGCFIGMMIGADSLFELRCSLQLAEVEREGGMAPHISPMIQGHQLANLLYNAGFKLVTLDFDQLVVNYPSMFEVMYDLKGMAENNCGVNIKPLNRDTILAASGIYEAMYGNSDDKTVPCTYQMLFMIGWKSHESQQKPLDPG</sequence>